<evidence type="ECO:0000259" key="1">
    <source>
        <dbReference type="PROSITE" id="PS51186"/>
    </source>
</evidence>
<reference evidence="2" key="1">
    <citation type="submission" date="2022-05" db="EMBL/GenBank/DDBJ databases">
        <title>Single-amplified genomics reveal most streamlined microbe among free-living bacteria.</title>
        <authorList>
            <person name="Roda-Garcia J."/>
            <person name="Haro-Moreno J.M."/>
            <person name="Rodriguez-Valera F."/>
            <person name="Almagro-Moreno S."/>
            <person name="Lopez-Perez M."/>
        </authorList>
    </citation>
    <scope>NUCLEOTIDE SEQUENCE</scope>
    <source>
        <strain evidence="2">TMED112-D2-2</strain>
    </source>
</reference>
<dbReference type="PROSITE" id="PS51186">
    <property type="entry name" value="GNAT"/>
    <property type="match status" value="1"/>
</dbReference>
<dbReference type="InterPro" id="IPR016181">
    <property type="entry name" value="Acyl_CoA_acyltransferase"/>
</dbReference>
<organism evidence="2 3">
    <name type="scientific">SAR86 cluster bacterium</name>
    <dbReference type="NCBI Taxonomy" id="2030880"/>
    <lineage>
        <taxon>Bacteria</taxon>
        <taxon>Pseudomonadati</taxon>
        <taxon>Pseudomonadota</taxon>
        <taxon>Gammaproteobacteria</taxon>
        <taxon>SAR86 cluster</taxon>
    </lineage>
</organism>
<keyword evidence="3" id="KW-1185">Reference proteome</keyword>
<sequence>MSLFCNNNFVKMNNLEQFNLKEAKKASLSEVLEINQSHKPMLSSLGDLGKLEDLIALSTFGSFLVFQREICAFIVCMREDLPYESLNYQYFQKKYKKFLYIDRVGVKKGFENRGFGSFMYGNIFKNYINEQLTICAEANIEPINKQSLKFHEKMGFRRVEDHFFSNKYGVAYLEKNF</sequence>
<evidence type="ECO:0000313" key="2">
    <source>
        <dbReference type="EMBL" id="URQ63587.1"/>
    </source>
</evidence>
<protein>
    <submittedName>
        <fullName evidence="2">GNAT family N-acetyltransferase</fullName>
        <ecNumber evidence="2">2.3.1.-</ecNumber>
    </submittedName>
</protein>
<dbReference type="AlphaFoldDB" id="A0A9Q8X2T8"/>
<dbReference type="Pfam" id="PF00583">
    <property type="entry name" value="Acetyltransf_1"/>
    <property type="match status" value="1"/>
</dbReference>
<feature type="domain" description="N-acetyltransferase" evidence="1">
    <location>
        <begin position="18"/>
        <end position="177"/>
    </location>
</feature>
<gene>
    <name evidence="2" type="ORF">M9B40_02165</name>
</gene>
<evidence type="ECO:0000313" key="3">
    <source>
        <dbReference type="Proteomes" id="UP001056381"/>
    </source>
</evidence>
<accession>A0A9Q8X2T8</accession>
<proteinExistence type="predicted"/>
<dbReference type="InterPro" id="IPR000182">
    <property type="entry name" value="GNAT_dom"/>
</dbReference>
<dbReference type="EMBL" id="CP097966">
    <property type="protein sequence ID" value="URQ63587.1"/>
    <property type="molecule type" value="Genomic_DNA"/>
</dbReference>
<dbReference type="SUPFAM" id="SSF55729">
    <property type="entry name" value="Acyl-CoA N-acyltransferases (Nat)"/>
    <property type="match status" value="1"/>
</dbReference>
<dbReference type="Proteomes" id="UP001056381">
    <property type="component" value="Chromosome"/>
</dbReference>
<dbReference type="EC" id="2.3.1.-" evidence="2"/>
<name>A0A9Q8X2T8_9GAMM</name>
<keyword evidence="2" id="KW-0012">Acyltransferase</keyword>
<keyword evidence="2" id="KW-0808">Transferase</keyword>
<dbReference type="Gene3D" id="3.40.630.30">
    <property type="match status" value="1"/>
</dbReference>
<dbReference type="GO" id="GO:0016747">
    <property type="term" value="F:acyltransferase activity, transferring groups other than amino-acyl groups"/>
    <property type="evidence" value="ECO:0007669"/>
    <property type="project" value="InterPro"/>
</dbReference>